<proteinExistence type="predicted"/>
<dbReference type="Proteomes" id="UP000630718">
    <property type="component" value="Unassembled WGS sequence"/>
</dbReference>
<dbReference type="EMBL" id="BNBI01000002">
    <property type="protein sequence ID" value="GHE88123.1"/>
    <property type="molecule type" value="Genomic_DNA"/>
</dbReference>
<reference evidence="2" key="2">
    <citation type="submission" date="2020-09" db="EMBL/GenBank/DDBJ databases">
        <authorList>
            <person name="Sun Q."/>
            <person name="Ohkuma M."/>
        </authorList>
    </citation>
    <scope>NUCLEOTIDE SEQUENCE</scope>
    <source>
        <strain evidence="2">JCM 4477</strain>
    </source>
</reference>
<reference evidence="2" key="1">
    <citation type="journal article" date="2014" name="Int. J. Syst. Evol. Microbiol.">
        <title>Complete genome sequence of Corynebacterium casei LMG S-19264T (=DSM 44701T), isolated from a smear-ripened cheese.</title>
        <authorList>
            <consortium name="US DOE Joint Genome Institute (JGI-PGF)"/>
            <person name="Walter F."/>
            <person name="Albersmeier A."/>
            <person name="Kalinowski J."/>
            <person name="Ruckert C."/>
        </authorList>
    </citation>
    <scope>NUCLEOTIDE SEQUENCE</scope>
    <source>
        <strain evidence="2">JCM 4477</strain>
    </source>
</reference>
<feature type="region of interest" description="Disordered" evidence="1">
    <location>
        <begin position="1"/>
        <end position="68"/>
    </location>
</feature>
<evidence type="ECO:0000313" key="3">
    <source>
        <dbReference type="Proteomes" id="UP000630718"/>
    </source>
</evidence>
<accession>A0A919A837</accession>
<gene>
    <name evidence="2" type="ORF">GCM10018772_09710</name>
</gene>
<name>A0A919A837_9ACTN</name>
<dbReference type="AlphaFoldDB" id="A0A919A837"/>
<sequence>MTVRCPWVPMSPAAPRRRTGSGTGPPDQGRDRAGTGLPDQDRTRTGPDRTRTDPRRPAPPARPQRKVYTNVPSTLVIAPCGLMSCGLGHNGQPWEREMS</sequence>
<evidence type="ECO:0000256" key="1">
    <source>
        <dbReference type="SAM" id="MobiDB-lite"/>
    </source>
</evidence>
<protein>
    <submittedName>
        <fullName evidence="2">Uncharacterized protein</fullName>
    </submittedName>
</protein>
<keyword evidence="3" id="KW-1185">Reference proteome</keyword>
<comment type="caution">
    <text evidence="2">The sequence shown here is derived from an EMBL/GenBank/DDBJ whole genome shotgun (WGS) entry which is preliminary data.</text>
</comment>
<organism evidence="2 3">
    <name type="scientific">Streptomyces fumanus</name>
    <dbReference type="NCBI Taxonomy" id="67302"/>
    <lineage>
        <taxon>Bacteria</taxon>
        <taxon>Bacillati</taxon>
        <taxon>Actinomycetota</taxon>
        <taxon>Actinomycetes</taxon>
        <taxon>Kitasatosporales</taxon>
        <taxon>Streptomycetaceae</taxon>
        <taxon>Streptomyces</taxon>
    </lineage>
</organism>
<evidence type="ECO:0000313" key="2">
    <source>
        <dbReference type="EMBL" id="GHE88123.1"/>
    </source>
</evidence>
<feature type="compositionally biased region" description="Basic and acidic residues" evidence="1">
    <location>
        <begin position="28"/>
        <end position="56"/>
    </location>
</feature>